<dbReference type="EMBL" id="JAUTXU010000008">
    <property type="protein sequence ID" value="KAK3723624.1"/>
    <property type="molecule type" value="Genomic_DNA"/>
</dbReference>
<keyword evidence="2" id="KW-1185">Reference proteome</keyword>
<dbReference type="Proteomes" id="UP001281147">
    <property type="component" value="Unassembled WGS sequence"/>
</dbReference>
<accession>A0ACC3NUW5</accession>
<comment type="caution">
    <text evidence="1">The sequence shown here is derived from an EMBL/GenBank/DDBJ whole genome shotgun (WGS) entry which is preliminary data.</text>
</comment>
<evidence type="ECO:0000313" key="1">
    <source>
        <dbReference type="EMBL" id="KAK3723624.1"/>
    </source>
</evidence>
<gene>
    <name evidence="1" type="ORF">LTR37_001505</name>
</gene>
<sequence length="270" mass="29895">MSFASLPSAIRGPAVWRLLPANSRLNFHTNSTSRASILFALGALSNSRETQHFNKLSRLSRIEHSPPLKLIQSSEVEPFPLPSPPKPFPPSTAWRAGNIKDAAKIWDDKALHVGRALLADQARRTHRLQRSLGRAKRRELKKDVQIGKERLVWHEERQRLRNEMRAAGVWILLSISVATVLATWRFWPQKEAVQDSGQLGRKLAARAAASMPLPAAVSPKPVEASPGPAVQAATTGVASPQKHSAAEVNRPVLDVQQSSASWWKGLLWKQ</sequence>
<evidence type="ECO:0000313" key="2">
    <source>
        <dbReference type="Proteomes" id="UP001281147"/>
    </source>
</evidence>
<reference evidence="1" key="1">
    <citation type="submission" date="2023-07" db="EMBL/GenBank/DDBJ databases">
        <title>Black Yeasts Isolated from many extreme environments.</title>
        <authorList>
            <person name="Coleine C."/>
            <person name="Stajich J.E."/>
            <person name="Selbmann L."/>
        </authorList>
    </citation>
    <scope>NUCLEOTIDE SEQUENCE</scope>
    <source>
        <strain evidence="1">CCFEE 5714</strain>
    </source>
</reference>
<organism evidence="1 2">
    <name type="scientific">Vermiconidia calcicola</name>
    <dbReference type="NCBI Taxonomy" id="1690605"/>
    <lineage>
        <taxon>Eukaryota</taxon>
        <taxon>Fungi</taxon>
        <taxon>Dikarya</taxon>
        <taxon>Ascomycota</taxon>
        <taxon>Pezizomycotina</taxon>
        <taxon>Dothideomycetes</taxon>
        <taxon>Dothideomycetidae</taxon>
        <taxon>Mycosphaerellales</taxon>
        <taxon>Extremaceae</taxon>
        <taxon>Vermiconidia</taxon>
    </lineage>
</organism>
<protein>
    <submittedName>
        <fullName evidence="1">Uncharacterized protein</fullName>
    </submittedName>
</protein>
<proteinExistence type="predicted"/>
<name>A0ACC3NUW5_9PEZI</name>